<feature type="domain" description="Small ribosomal subunit protein uS7" evidence="7">
    <location>
        <begin position="3"/>
        <end position="149"/>
    </location>
</feature>
<dbReference type="GeneID" id="2545178"/>
<evidence type="ECO:0000256" key="5">
    <source>
        <dbReference type="ARBA" id="ARBA00023274"/>
    </source>
</evidence>
<keyword evidence="4 6" id="KW-0689">Ribosomal protein</keyword>
<evidence type="ECO:0000256" key="2">
    <source>
        <dbReference type="ARBA" id="ARBA00022730"/>
    </source>
</evidence>
<accession>M9PIJ9</accession>
<dbReference type="PIRSF" id="PIRSF002122">
    <property type="entry name" value="RPS7p_RPS7a_RPS5e_RPS7o"/>
    <property type="match status" value="1"/>
</dbReference>
<dbReference type="CDD" id="cd14871">
    <property type="entry name" value="uS7_Chloroplast"/>
    <property type="match status" value="1"/>
</dbReference>
<dbReference type="NCBIfam" id="TIGR01029">
    <property type="entry name" value="rpsG_bact"/>
    <property type="match status" value="1"/>
</dbReference>
<dbReference type="FunFam" id="1.10.455.10:FF:000001">
    <property type="entry name" value="30S ribosomal protein S7"/>
    <property type="match status" value="1"/>
</dbReference>
<dbReference type="EMBL" id="KC117179">
    <property type="protein sequence ID" value="AGC26838.1"/>
    <property type="molecule type" value="Genomic_DNA"/>
</dbReference>
<evidence type="ECO:0000256" key="6">
    <source>
        <dbReference type="HAMAP-Rule" id="MF_00480"/>
    </source>
</evidence>
<dbReference type="AlphaFoldDB" id="M9PIJ9"/>
<comment type="function">
    <text evidence="6">One of the primary rRNA binding proteins, it binds directly to 16S rRNA where it nucleates assembly of the head domain of the 30S subunit.</text>
</comment>
<dbReference type="EMBL" id="KC117179">
    <property type="protein sequence ID" value="AGC26855.1"/>
    <property type="molecule type" value="Genomic_DNA"/>
</dbReference>
<dbReference type="RefSeq" id="NP_569675.1">
    <property type="nucleotide sequence ID" value="NC_003386.1"/>
</dbReference>
<name>M9PIJ9_PSINU</name>
<dbReference type="GeneID" id="2545179"/>
<dbReference type="GO" id="GO:0006412">
    <property type="term" value="P:translation"/>
    <property type="evidence" value="ECO:0007669"/>
    <property type="project" value="UniProtKB-UniRule"/>
</dbReference>
<dbReference type="Pfam" id="PF00177">
    <property type="entry name" value="Ribosomal_S7"/>
    <property type="match status" value="1"/>
</dbReference>
<keyword evidence="8" id="KW-0934">Plastid</keyword>
<proteinExistence type="inferred from homology"/>
<dbReference type="InterPro" id="IPR036823">
    <property type="entry name" value="Ribosomal_uS7_dom_sf"/>
</dbReference>
<comment type="subunit">
    <text evidence="6">Part of the 30S ribosomal subunit.</text>
</comment>
<dbReference type="InterPro" id="IPR005717">
    <property type="entry name" value="Ribosomal_uS7_bac/org-type"/>
</dbReference>
<evidence type="ECO:0000256" key="4">
    <source>
        <dbReference type="ARBA" id="ARBA00022980"/>
    </source>
</evidence>
<dbReference type="GO" id="GO:0015935">
    <property type="term" value="C:small ribosomal subunit"/>
    <property type="evidence" value="ECO:0007669"/>
    <property type="project" value="InterPro"/>
</dbReference>
<dbReference type="InterPro" id="IPR023798">
    <property type="entry name" value="Ribosomal_uS7_dom"/>
</dbReference>
<comment type="subcellular location">
    <subcellularLocation>
        <location evidence="6">Plastid</location>
        <location evidence="6">Chloroplast</location>
    </subcellularLocation>
</comment>
<organism evidence="8">
    <name type="scientific">Psilotum nudum</name>
    <name type="common">Whisk fern</name>
    <name type="synonym">Lycopodium nudum</name>
    <dbReference type="NCBI Taxonomy" id="3240"/>
    <lineage>
        <taxon>Eukaryota</taxon>
        <taxon>Viridiplantae</taxon>
        <taxon>Streptophyta</taxon>
        <taxon>Embryophyta</taxon>
        <taxon>Tracheophyta</taxon>
        <taxon>Polypodiopsida</taxon>
        <taxon>Ophioglossidae</taxon>
        <taxon>Psilotales</taxon>
        <taxon>Psilotaceae</taxon>
        <taxon>Psilotum</taxon>
    </lineage>
</organism>
<dbReference type="GO" id="GO:0009507">
    <property type="term" value="C:chloroplast"/>
    <property type="evidence" value="ECO:0007669"/>
    <property type="project" value="UniProtKB-SubCell"/>
</dbReference>
<dbReference type="Gene3D" id="1.10.455.10">
    <property type="entry name" value="Ribosomal protein S7 domain"/>
    <property type="match status" value="1"/>
</dbReference>
<reference evidence="8" key="1">
    <citation type="journal article" date="2013" name="BMC Evol. Biol.">
        <title>Complete plastid genomes from Ophioglossum californicum, Psilotum nudum, and Equisetum hyemale reveal an ancestral land plant genome structure and resolve the position of Equisetales among monilophytes.</title>
        <authorList>
            <person name="Grewe F."/>
            <person name="Guo W."/>
            <person name="Gubbels E.A."/>
            <person name="Hansen A.K."/>
            <person name="Mower J.P."/>
        </authorList>
    </citation>
    <scope>NUCLEOTIDE SEQUENCE</scope>
</reference>
<geneLocation type="chloroplast" evidence="8"/>
<dbReference type="GO" id="GO:0019843">
    <property type="term" value="F:rRNA binding"/>
    <property type="evidence" value="ECO:0007669"/>
    <property type="project" value="UniProtKB-UniRule"/>
</dbReference>
<dbReference type="SMR" id="M9PIJ9"/>
<dbReference type="PANTHER" id="PTHR11205">
    <property type="entry name" value="RIBOSOMAL PROTEIN S7"/>
    <property type="match status" value="1"/>
</dbReference>
<keyword evidence="5 6" id="KW-0687">Ribonucleoprotein</keyword>
<keyword evidence="8" id="KW-0150">Chloroplast</keyword>
<dbReference type="RefSeq" id="NP_569703.1">
    <property type="nucleotide sequence ID" value="NC_003386.1"/>
</dbReference>
<dbReference type="HAMAP" id="MF_00480_B">
    <property type="entry name" value="Ribosomal_uS7_B"/>
    <property type="match status" value="1"/>
</dbReference>
<keyword evidence="3 6" id="KW-0694">RNA-binding</keyword>
<dbReference type="SUPFAM" id="SSF47973">
    <property type="entry name" value="Ribosomal protein S7"/>
    <property type="match status" value="1"/>
</dbReference>
<evidence type="ECO:0000259" key="7">
    <source>
        <dbReference type="Pfam" id="PF00177"/>
    </source>
</evidence>
<keyword evidence="2 6" id="KW-0699">rRNA-binding</keyword>
<protein>
    <recommendedName>
        <fullName evidence="6">Small ribosomal subunit protein uS7c</fullName>
    </recommendedName>
</protein>
<sequence>MSRQSETKKRTAKSDPIYRNRSVSMFINHILKDGEKSLAHKILYRAMKQIKRKTKKNPLSVLRQAVYRVTPNVAVKSRRVGGSNYQVPVEVKPARGKALAIRWIVGASRNRSGRSMASKSSYELIDAARNTGSAIRKKEETHKMAEANKAFAHLR</sequence>
<dbReference type="InterPro" id="IPR000235">
    <property type="entry name" value="Ribosomal_uS7"/>
</dbReference>
<evidence type="ECO:0000313" key="8">
    <source>
        <dbReference type="EMBL" id="AGC26838.1"/>
    </source>
</evidence>
<evidence type="ECO:0000256" key="1">
    <source>
        <dbReference type="ARBA" id="ARBA00007151"/>
    </source>
</evidence>
<comment type="similarity">
    <text evidence="1 6">Belongs to the universal ribosomal protein uS7 family.</text>
</comment>
<evidence type="ECO:0000256" key="3">
    <source>
        <dbReference type="ARBA" id="ARBA00022884"/>
    </source>
</evidence>
<dbReference type="GO" id="GO:0003735">
    <property type="term" value="F:structural constituent of ribosome"/>
    <property type="evidence" value="ECO:0007669"/>
    <property type="project" value="InterPro"/>
</dbReference>
<gene>
    <name evidence="6 8" type="primary">rps7</name>
</gene>